<keyword evidence="6 8" id="KW-1133">Transmembrane helix</keyword>
<evidence type="ECO:0000256" key="4">
    <source>
        <dbReference type="ARBA" id="ARBA00022692"/>
    </source>
</evidence>
<comment type="similarity">
    <text evidence="2">Belongs to the peptidase S1C family.</text>
</comment>
<dbReference type="GO" id="GO:0006508">
    <property type="term" value="P:proteolysis"/>
    <property type="evidence" value="ECO:0007669"/>
    <property type="project" value="UniProtKB-KW"/>
</dbReference>
<keyword evidence="3 9" id="KW-0645">Protease</keyword>
<dbReference type="RefSeq" id="WP_154593838.1">
    <property type="nucleotide sequence ID" value="NZ_WLVL01000039.1"/>
</dbReference>
<gene>
    <name evidence="9" type="ORF">GGG17_11455</name>
</gene>
<reference evidence="9 10" key="1">
    <citation type="submission" date="2019-11" db="EMBL/GenBank/DDBJ databases">
        <title>Whole genome sequencing identifies a novel species of the genus Arsenicicoccus isolated from human blood.</title>
        <authorList>
            <person name="Jeong J.H."/>
            <person name="Kweon O.J."/>
            <person name="Kim H.R."/>
            <person name="Kim T.-H."/>
            <person name="Ha S.-M."/>
            <person name="Lee M.-K."/>
        </authorList>
    </citation>
    <scope>NUCLEOTIDE SEQUENCE [LARGE SCALE GENOMIC DNA]</scope>
    <source>
        <strain evidence="9 10">MKL-02</strain>
    </source>
</reference>
<feature type="transmembrane region" description="Helical" evidence="8">
    <location>
        <begin position="28"/>
        <end position="50"/>
    </location>
</feature>
<evidence type="ECO:0000256" key="2">
    <source>
        <dbReference type="ARBA" id="ARBA00010541"/>
    </source>
</evidence>
<name>A0A6I3I8Q3_9MICO</name>
<proteinExistence type="inferred from homology"/>
<keyword evidence="10" id="KW-1185">Reference proteome</keyword>
<keyword evidence="4 8" id="KW-0812">Transmembrane</keyword>
<evidence type="ECO:0000256" key="3">
    <source>
        <dbReference type="ARBA" id="ARBA00022670"/>
    </source>
</evidence>
<dbReference type="Gene3D" id="2.40.10.10">
    <property type="entry name" value="Trypsin-like serine proteases"/>
    <property type="match status" value="2"/>
</dbReference>
<dbReference type="PANTHER" id="PTHR43343:SF3">
    <property type="entry name" value="PROTEASE DO-LIKE 8, CHLOROPLASTIC"/>
    <property type="match status" value="1"/>
</dbReference>
<evidence type="ECO:0000256" key="6">
    <source>
        <dbReference type="ARBA" id="ARBA00022989"/>
    </source>
</evidence>
<dbReference type="Proteomes" id="UP000431092">
    <property type="component" value="Unassembled WGS sequence"/>
</dbReference>
<comment type="caution">
    <text evidence="9">The sequence shown here is derived from an EMBL/GenBank/DDBJ whole genome shotgun (WGS) entry which is preliminary data.</text>
</comment>
<dbReference type="InterPro" id="IPR003825">
    <property type="entry name" value="Colicin-V_CvpA"/>
</dbReference>
<dbReference type="GO" id="GO:0009403">
    <property type="term" value="P:toxin biosynthetic process"/>
    <property type="evidence" value="ECO:0007669"/>
    <property type="project" value="InterPro"/>
</dbReference>
<feature type="transmembrane region" description="Helical" evidence="8">
    <location>
        <begin position="62"/>
        <end position="84"/>
    </location>
</feature>
<dbReference type="InterPro" id="IPR001940">
    <property type="entry name" value="Peptidase_S1C"/>
</dbReference>
<feature type="transmembrane region" description="Helical" evidence="8">
    <location>
        <begin position="104"/>
        <end position="122"/>
    </location>
</feature>
<protein>
    <submittedName>
        <fullName evidence="9">MarP family serine protease</fullName>
    </submittedName>
</protein>
<evidence type="ECO:0000313" key="10">
    <source>
        <dbReference type="Proteomes" id="UP000431092"/>
    </source>
</evidence>
<keyword evidence="5" id="KW-0378">Hydrolase</keyword>
<dbReference type="PANTHER" id="PTHR43343">
    <property type="entry name" value="PEPTIDASE S12"/>
    <property type="match status" value="1"/>
</dbReference>
<comment type="subcellular location">
    <subcellularLocation>
        <location evidence="1">Membrane</location>
        <topology evidence="1">Multi-pass membrane protein</topology>
    </subcellularLocation>
</comment>
<dbReference type="PRINTS" id="PR00834">
    <property type="entry name" value="PROTEASES2C"/>
</dbReference>
<dbReference type="InterPro" id="IPR051201">
    <property type="entry name" value="Chloro_Bact_Ser_Proteases"/>
</dbReference>
<dbReference type="GO" id="GO:0004252">
    <property type="term" value="F:serine-type endopeptidase activity"/>
    <property type="evidence" value="ECO:0007669"/>
    <property type="project" value="InterPro"/>
</dbReference>
<evidence type="ECO:0000256" key="7">
    <source>
        <dbReference type="ARBA" id="ARBA00023136"/>
    </source>
</evidence>
<dbReference type="InterPro" id="IPR009003">
    <property type="entry name" value="Peptidase_S1_PA"/>
</dbReference>
<keyword evidence="7 8" id="KW-0472">Membrane</keyword>
<dbReference type="Pfam" id="PF13365">
    <property type="entry name" value="Trypsin_2"/>
    <property type="match status" value="1"/>
</dbReference>
<dbReference type="NCBIfam" id="NF033740">
    <property type="entry name" value="MarP_fam_protase"/>
    <property type="match status" value="1"/>
</dbReference>
<evidence type="ECO:0000256" key="1">
    <source>
        <dbReference type="ARBA" id="ARBA00004141"/>
    </source>
</evidence>
<evidence type="ECO:0000313" key="9">
    <source>
        <dbReference type="EMBL" id="MTB72574.1"/>
    </source>
</evidence>
<dbReference type="InterPro" id="IPR047680">
    <property type="entry name" value="MarP-like"/>
</dbReference>
<dbReference type="InterPro" id="IPR043504">
    <property type="entry name" value="Peptidase_S1_PA_chymotrypsin"/>
</dbReference>
<dbReference type="AlphaFoldDB" id="A0A6I3I8Q3"/>
<dbReference type="Pfam" id="PF02674">
    <property type="entry name" value="Colicin_V"/>
    <property type="match status" value="1"/>
</dbReference>
<evidence type="ECO:0000256" key="5">
    <source>
        <dbReference type="ARBA" id="ARBA00022801"/>
    </source>
</evidence>
<dbReference type="EMBL" id="WLVL01000039">
    <property type="protein sequence ID" value="MTB72574.1"/>
    <property type="molecule type" value="Genomic_DNA"/>
</dbReference>
<accession>A0A6I3I8Q3</accession>
<sequence>MSPVVLDVILLVALGLHAAAGWRRGLVMSAFATAGLVAGAVLGLRALPPLLQNVQALRDSLLLRAAVLALGVLLLAVIGEALLGRVGAHLRSRNRLRPTQLLDAATGAVASVLVLASIYWFVGDTLRAAAPGSVARTVAGSRVLRSVDAVMPAQVGRAFADFRSQVEASEFPRVFEGMGAEPITPAAPPDPRVARTAGVVAARDSIVKVVGDAPACRREQDGSGWVMSPQRVVTNAHVVAGTDRVRVQVGGQGHSYAATVVSFDPRLDVAVLHVPELQARPLQVADTLRAEADAVVAGFPGGGPYRLGAARVRTVVSARGEDIYGSAGAVRQVYSLYATVRPGNSGGPLLTTDGRVAGTVFAQSVDDPSTGYALTSAATRPILAEAATDTSPAATGSCSAA</sequence>
<dbReference type="GO" id="GO:0016020">
    <property type="term" value="C:membrane"/>
    <property type="evidence" value="ECO:0007669"/>
    <property type="project" value="UniProtKB-SubCell"/>
</dbReference>
<evidence type="ECO:0000256" key="8">
    <source>
        <dbReference type="SAM" id="Phobius"/>
    </source>
</evidence>
<dbReference type="SUPFAM" id="SSF50494">
    <property type="entry name" value="Trypsin-like serine proteases"/>
    <property type="match status" value="1"/>
</dbReference>
<organism evidence="9 10">
    <name type="scientific">Arsenicicoccus cauae</name>
    <dbReference type="NCBI Taxonomy" id="2663847"/>
    <lineage>
        <taxon>Bacteria</taxon>
        <taxon>Bacillati</taxon>
        <taxon>Actinomycetota</taxon>
        <taxon>Actinomycetes</taxon>
        <taxon>Micrococcales</taxon>
        <taxon>Intrasporangiaceae</taxon>
        <taxon>Arsenicicoccus</taxon>
    </lineage>
</organism>